<protein>
    <submittedName>
        <fullName evidence="2">Uncharacterized protein</fullName>
    </submittedName>
</protein>
<sequence>MISPANLCDIKDRIHTNEEKINILSSINIVLKERHEIESNYNHLHIKFNQIQTDETDRKEKFDSSRKRYLNELESHGQELCKEHAHILHQIEHITWHLEGCTRHRPCMGRQQDSCPKKSAAMSSCTQTSAPTCNRPSAMDLSCQANLKNTSERLIKSIVDLRKKIYIVQDKLESEVKRKKEMEKKLSELRKDISRQKKSLSVRRNIHNHTPLASSTAATSLTLCPSIGMSSQTGHSCSSLPPIKKSLLAK</sequence>
<dbReference type="OrthoDB" id="9901850at2759"/>
<dbReference type="Proteomes" id="UP001153620">
    <property type="component" value="Chromosome 2"/>
</dbReference>
<evidence type="ECO:0000313" key="2">
    <source>
        <dbReference type="EMBL" id="CAG9803733.1"/>
    </source>
</evidence>
<organism evidence="2 3">
    <name type="scientific">Chironomus riparius</name>
    <dbReference type="NCBI Taxonomy" id="315576"/>
    <lineage>
        <taxon>Eukaryota</taxon>
        <taxon>Metazoa</taxon>
        <taxon>Ecdysozoa</taxon>
        <taxon>Arthropoda</taxon>
        <taxon>Hexapoda</taxon>
        <taxon>Insecta</taxon>
        <taxon>Pterygota</taxon>
        <taxon>Neoptera</taxon>
        <taxon>Endopterygota</taxon>
        <taxon>Diptera</taxon>
        <taxon>Nematocera</taxon>
        <taxon>Chironomoidea</taxon>
        <taxon>Chironomidae</taxon>
        <taxon>Chironominae</taxon>
        <taxon>Chironomus</taxon>
    </lineage>
</organism>
<evidence type="ECO:0000313" key="3">
    <source>
        <dbReference type="Proteomes" id="UP001153620"/>
    </source>
</evidence>
<accession>A0A9N9WS49</accession>
<keyword evidence="1" id="KW-0175">Coiled coil</keyword>
<dbReference type="AlphaFoldDB" id="A0A9N9WS49"/>
<feature type="coiled-coil region" evidence="1">
    <location>
        <begin position="169"/>
        <end position="199"/>
    </location>
</feature>
<gene>
    <name evidence="2" type="ORF">CHIRRI_LOCUS6629</name>
</gene>
<reference evidence="2" key="1">
    <citation type="submission" date="2022-01" db="EMBL/GenBank/DDBJ databases">
        <authorList>
            <person name="King R."/>
        </authorList>
    </citation>
    <scope>NUCLEOTIDE SEQUENCE</scope>
</reference>
<dbReference type="EMBL" id="OU895878">
    <property type="protein sequence ID" value="CAG9803733.1"/>
    <property type="molecule type" value="Genomic_DNA"/>
</dbReference>
<proteinExistence type="predicted"/>
<keyword evidence="3" id="KW-1185">Reference proteome</keyword>
<name>A0A9N9WS49_9DIPT</name>
<reference evidence="2" key="2">
    <citation type="submission" date="2022-10" db="EMBL/GenBank/DDBJ databases">
        <authorList>
            <consortium name="ENA_rothamsted_submissions"/>
            <consortium name="culmorum"/>
            <person name="King R."/>
        </authorList>
    </citation>
    <scope>NUCLEOTIDE SEQUENCE</scope>
</reference>
<evidence type="ECO:0000256" key="1">
    <source>
        <dbReference type="SAM" id="Coils"/>
    </source>
</evidence>